<organism evidence="3 4">
    <name type="scientific">Microtetraspora glauca</name>
    <dbReference type="NCBI Taxonomy" id="1996"/>
    <lineage>
        <taxon>Bacteria</taxon>
        <taxon>Bacillati</taxon>
        <taxon>Actinomycetota</taxon>
        <taxon>Actinomycetes</taxon>
        <taxon>Streptosporangiales</taxon>
        <taxon>Streptosporangiaceae</taxon>
        <taxon>Microtetraspora</taxon>
    </lineage>
</organism>
<reference evidence="3 4" key="1">
    <citation type="submission" date="2024-06" db="EMBL/GenBank/DDBJ databases">
        <title>The Natural Products Discovery Center: Release of the First 8490 Sequenced Strains for Exploring Actinobacteria Biosynthetic Diversity.</title>
        <authorList>
            <person name="Kalkreuter E."/>
            <person name="Kautsar S.A."/>
            <person name="Yang D."/>
            <person name="Bader C.D."/>
            <person name="Teijaro C.N."/>
            <person name="Fluegel L."/>
            <person name="Davis C.M."/>
            <person name="Simpson J.R."/>
            <person name="Lauterbach L."/>
            <person name="Steele A.D."/>
            <person name="Gui C."/>
            <person name="Meng S."/>
            <person name="Li G."/>
            <person name="Viehrig K."/>
            <person name="Ye F."/>
            <person name="Su P."/>
            <person name="Kiefer A.F."/>
            <person name="Nichols A."/>
            <person name="Cepeda A.J."/>
            <person name="Yan W."/>
            <person name="Fan B."/>
            <person name="Jiang Y."/>
            <person name="Adhikari A."/>
            <person name="Zheng C.-J."/>
            <person name="Schuster L."/>
            <person name="Cowan T.M."/>
            <person name="Smanski M.J."/>
            <person name="Chevrette M.G."/>
            <person name="De Carvalho L.P.S."/>
            <person name="Shen B."/>
        </authorList>
    </citation>
    <scope>NUCLEOTIDE SEQUENCE [LARGE SCALE GENOMIC DNA]</scope>
    <source>
        <strain evidence="3 4">NPDC050100</strain>
    </source>
</reference>
<dbReference type="InterPro" id="IPR003594">
    <property type="entry name" value="HATPase_dom"/>
</dbReference>
<proteinExistence type="predicted"/>
<evidence type="ECO:0000313" key="3">
    <source>
        <dbReference type="EMBL" id="MEV0970952.1"/>
    </source>
</evidence>
<keyword evidence="1" id="KW-0808">Transferase</keyword>
<feature type="domain" description="Histidine kinase/HSP90-like ATPase" evidence="2">
    <location>
        <begin position="16"/>
        <end position="124"/>
    </location>
</feature>
<keyword evidence="1" id="KW-0418">Kinase</keyword>
<sequence>MNVTGDRVARLAGGREQVVRARRLVSAALGKDHPLHDDCVLLTSEIATNAVVHSRSGEGGSFTLTVSRTDAGVRVCVQDEGSADPPCAGHAVPNGTGGRGLPLLDALAARWGMIREAGRNQVWFEMA</sequence>
<accession>A0ABV3GH47</accession>
<name>A0ABV3GH47_MICGL</name>
<dbReference type="Pfam" id="PF13581">
    <property type="entry name" value="HATPase_c_2"/>
    <property type="match status" value="1"/>
</dbReference>
<evidence type="ECO:0000259" key="2">
    <source>
        <dbReference type="Pfam" id="PF13581"/>
    </source>
</evidence>
<dbReference type="Gene3D" id="3.30.565.10">
    <property type="entry name" value="Histidine kinase-like ATPase, C-terminal domain"/>
    <property type="match status" value="1"/>
</dbReference>
<keyword evidence="4" id="KW-1185">Reference proteome</keyword>
<dbReference type="CDD" id="cd16936">
    <property type="entry name" value="HATPase_RsbW-like"/>
    <property type="match status" value="1"/>
</dbReference>
<dbReference type="PANTHER" id="PTHR35526">
    <property type="entry name" value="ANTI-SIGMA-F FACTOR RSBW-RELATED"/>
    <property type="match status" value="1"/>
</dbReference>
<dbReference type="SUPFAM" id="SSF55874">
    <property type="entry name" value="ATPase domain of HSP90 chaperone/DNA topoisomerase II/histidine kinase"/>
    <property type="match status" value="1"/>
</dbReference>
<protein>
    <submittedName>
        <fullName evidence="3">ATP-binding protein</fullName>
    </submittedName>
</protein>
<dbReference type="RefSeq" id="WP_061261188.1">
    <property type="nucleotide sequence ID" value="NZ_JBFALK010000010.1"/>
</dbReference>
<dbReference type="PANTHER" id="PTHR35526:SF3">
    <property type="entry name" value="ANTI-SIGMA-F FACTOR RSBW"/>
    <property type="match status" value="1"/>
</dbReference>
<keyword evidence="3" id="KW-0067">ATP-binding</keyword>
<dbReference type="InterPro" id="IPR050267">
    <property type="entry name" value="Anti-sigma-factor_SerPK"/>
</dbReference>
<dbReference type="Proteomes" id="UP001551675">
    <property type="component" value="Unassembled WGS sequence"/>
</dbReference>
<dbReference type="EMBL" id="JBFALK010000010">
    <property type="protein sequence ID" value="MEV0970952.1"/>
    <property type="molecule type" value="Genomic_DNA"/>
</dbReference>
<keyword evidence="3" id="KW-0547">Nucleotide-binding</keyword>
<keyword evidence="1" id="KW-0723">Serine/threonine-protein kinase</keyword>
<comment type="caution">
    <text evidence="3">The sequence shown here is derived from an EMBL/GenBank/DDBJ whole genome shotgun (WGS) entry which is preliminary data.</text>
</comment>
<dbReference type="InterPro" id="IPR036890">
    <property type="entry name" value="HATPase_C_sf"/>
</dbReference>
<evidence type="ECO:0000256" key="1">
    <source>
        <dbReference type="ARBA" id="ARBA00022527"/>
    </source>
</evidence>
<gene>
    <name evidence="3" type="ORF">AB0I59_20175</name>
</gene>
<evidence type="ECO:0000313" key="4">
    <source>
        <dbReference type="Proteomes" id="UP001551675"/>
    </source>
</evidence>
<dbReference type="GO" id="GO:0005524">
    <property type="term" value="F:ATP binding"/>
    <property type="evidence" value="ECO:0007669"/>
    <property type="project" value="UniProtKB-KW"/>
</dbReference>